<comment type="subcellular location">
    <subcellularLocation>
        <location evidence="1">Cell membrane</location>
        <topology evidence="1">Multi-pass membrane protein</topology>
    </subcellularLocation>
</comment>
<dbReference type="RefSeq" id="WP_136550244.1">
    <property type="nucleotide sequence ID" value="NZ_CP031093.1"/>
</dbReference>
<dbReference type="AlphaFoldDB" id="A0A4P7XM42"/>
<gene>
    <name evidence="7" type="ORF">soil367_17260</name>
</gene>
<proteinExistence type="predicted"/>
<dbReference type="PANTHER" id="PTHR30086:SF20">
    <property type="entry name" value="ARGININE EXPORTER PROTEIN ARGO-RELATED"/>
    <property type="match status" value="1"/>
</dbReference>
<organism evidence="7 8">
    <name type="scientific">Hydrocarboniclastica marina</name>
    <dbReference type="NCBI Taxonomy" id="2259620"/>
    <lineage>
        <taxon>Bacteria</taxon>
        <taxon>Pseudomonadati</taxon>
        <taxon>Pseudomonadota</taxon>
        <taxon>Gammaproteobacteria</taxon>
        <taxon>Alteromonadales</taxon>
        <taxon>Alteromonadaceae</taxon>
        <taxon>Hydrocarboniclastica</taxon>
    </lineage>
</organism>
<evidence type="ECO:0000313" key="8">
    <source>
        <dbReference type="Proteomes" id="UP000298049"/>
    </source>
</evidence>
<evidence type="ECO:0000256" key="5">
    <source>
        <dbReference type="ARBA" id="ARBA00023136"/>
    </source>
</evidence>
<evidence type="ECO:0000256" key="6">
    <source>
        <dbReference type="SAM" id="Phobius"/>
    </source>
</evidence>
<feature type="transmembrane region" description="Helical" evidence="6">
    <location>
        <begin position="70"/>
        <end position="91"/>
    </location>
</feature>
<dbReference type="GO" id="GO:0015171">
    <property type="term" value="F:amino acid transmembrane transporter activity"/>
    <property type="evidence" value="ECO:0007669"/>
    <property type="project" value="TreeGrafter"/>
</dbReference>
<feature type="transmembrane region" description="Helical" evidence="6">
    <location>
        <begin position="35"/>
        <end position="61"/>
    </location>
</feature>
<keyword evidence="4 6" id="KW-1133">Transmembrane helix</keyword>
<evidence type="ECO:0000256" key="4">
    <source>
        <dbReference type="ARBA" id="ARBA00022989"/>
    </source>
</evidence>
<dbReference type="PANTHER" id="PTHR30086">
    <property type="entry name" value="ARGININE EXPORTER PROTEIN ARGO"/>
    <property type="match status" value="1"/>
</dbReference>
<feature type="transmembrane region" description="Helical" evidence="6">
    <location>
        <begin position="111"/>
        <end position="133"/>
    </location>
</feature>
<accession>A0A4P7XM42</accession>
<keyword evidence="8" id="KW-1185">Reference proteome</keyword>
<protein>
    <submittedName>
        <fullName evidence="7">Amino acid transporter</fullName>
    </submittedName>
</protein>
<evidence type="ECO:0000256" key="1">
    <source>
        <dbReference type="ARBA" id="ARBA00004651"/>
    </source>
</evidence>
<dbReference type="KEGG" id="hmi:soil367_17260"/>
<dbReference type="InterPro" id="IPR001123">
    <property type="entry name" value="LeuE-type"/>
</dbReference>
<reference evidence="7 8" key="1">
    <citation type="submission" date="2018-07" db="EMBL/GenBank/DDBJ databases">
        <title>Marsedoiliclastica nanhaica gen. nov. sp. nov., a novel marine hydrocarbonoclastic bacterium isolated from an in-situ enriched hydrocarbon-degrading consortium in deep-sea sediment.</title>
        <authorList>
            <person name="Dong C."/>
            <person name="Ma T."/>
            <person name="Liu R."/>
            <person name="Shao Z."/>
        </authorList>
    </citation>
    <scope>NUCLEOTIDE SEQUENCE [LARGE SCALE GENOMIC DNA]</scope>
    <source>
        <strain evidence="8">soil36-7</strain>
    </source>
</reference>
<name>A0A4P7XM42_9ALTE</name>
<feature type="transmembrane region" description="Helical" evidence="6">
    <location>
        <begin position="177"/>
        <end position="198"/>
    </location>
</feature>
<sequence>MGALLSGFFLGLSLIVAIGAQNAFVLKQGIRKEHVFWVCLVCALSDAILISFGVLGFSFVLQKISWLQPVMLFAGVLFLVGYGARSLWAGLTHDNESLAPSAHEPAPLKQTLAVCLAITWLNPHVYLDTVVLMGTVSAQFAGEHLKFLTGAVSASFLFFFSLGYGSTFLGALFRKPLAWKVLDIAIGLVMWAIAYRLVSEFVGFDVF</sequence>
<keyword evidence="3 6" id="KW-0812">Transmembrane</keyword>
<dbReference type="OrthoDB" id="5638726at2"/>
<feature type="transmembrane region" description="Helical" evidence="6">
    <location>
        <begin position="145"/>
        <end position="165"/>
    </location>
</feature>
<dbReference type="Pfam" id="PF01810">
    <property type="entry name" value="LysE"/>
    <property type="match status" value="1"/>
</dbReference>
<evidence type="ECO:0000256" key="2">
    <source>
        <dbReference type="ARBA" id="ARBA00022475"/>
    </source>
</evidence>
<dbReference type="GO" id="GO:0005886">
    <property type="term" value="C:plasma membrane"/>
    <property type="evidence" value="ECO:0007669"/>
    <property type="project" value="UniProtKB-SubCell"/>
</dbReference>
<keyword evidence="2" id="KW-1003">Cell membrane</keyword>
<dbReference type="Proteomes" id="UP000298049">
    <property type="component" value="Chromosome"/>
</dbReference>
<dbReference type="EMBL" id="CP031093">
    <property type="protein sequence ID" value="QCF27532.1"/>
    <property type="molecule type" value="Genomic_DNA"/>
</dbReference>
<evidence type="ECO:0000313" key="7">
    <source>
        <dbReference type="EMBL" id="QCF27532.1"/>
    </source>
</evidence>
<keyword evidence="5 6" id="KW-0472">Membrane</keyword>
<evidence type="ECO:0000256" key="3">
    <source>
        <dbReference type="ARBA" id="ARBA00022692"/>
    </source>
</evidence>